<keyword evidence="3" id="KW-1185">Reference proteome</keyword>
<name>A0A6I3LNY4_9FLAO</name>
<dbReference type="OrthoDB" id="2972222at2"/>
<evidence type="ECO:0000313" key="3">
    <source>
        <dbReference type="Proteomes" id="UP000438760"/>
    </source>
</evidence>
<feature type="transmembrane region" description="Helical" evidence="1">
    <location>
        <begin position="106"/>
        <end position="123"/>
    </location>
</feature>
<sequence length="241" mass="28579">MKTYNLDYSSIDQYHKIFSWVYSEKHKIEDKIGIARNILSIYLKDNELKIEEAVLTSMLSAHNTYIKGSISKYIEVRNKTYEQLEQLSTKINNSLDTFYNNFQKSIFVFISFYLTIFVLKVYTKGEVTTVINKEASLMGLGLLVLSVVFLLFSKYILNLEKKRIESKYSIIKKRAEDLLIKDDIDKILKEDAEFNSELIFLDKRKKLYILIWGIMLFIFFIVLFLTSEYFSFKKIIDFFFC</sequence>
<dbReference type="EMBL" id="WMJX01000045">
    <property type="protein sequence ID" value="MTG99136.1"/>
    <property type="molecule type" value="Genomic_DNA"/>
</dbReference>
<keyword evidence="1" id="KW-0472">Membrane</keyword>
<dbReference type="AlphaFoldDB" id="A0A6I3LNY4"/>
<keyword evidence="1" id="KW-0812">Transmembrane</keyword>
<proteinExistence type="predicted"/>
<evidence type="ECO:0000313" key="2">
    <source>
        <dbReference type="EMBL" id="MTG99136.1"/>
    </source>
</evidence>
<reference evidence="2 3" key="1">
    <citation type="submission" date="2019-11" db="EMBL/GenBank/DDBJ databases">
        <title>Genome of Strain BIT-d1.</title>
        <authorList>
            <person name="Yang Y."/>
        </authorList>
    </citation>
    <scope>NUCLEOTIDE SEQUENCE [LARGE SCALE GENOMIC DNA]</scope>
    <source>
        <strain evidence="2 3">BIT-d1</strain>
    </source>
</reference>
<protein>
    <submittedName>
        <fullName evidence="2">Uncharacterized protein</fullName>
    </submittedName>
</protein>
<dbReference type="Proteomes" id="UP000438760">
    <property type="component" value="Unassembled WGS sequence"/>
</dbReference>
<accession>A0A6I3LNY4</accession>
<gene>
    <name evidence="2" type="ORF">GJV76_13525</name>
</gene>
<evidence type="ECO:0000256" key="1">
    <source>
        <dbReference type="SAM" id="Phobius"/>
    </source>
</evidence>
<comment type="caution">
    <text evidence="2">The sequence shown here is derived from an EMBL/GenBank/DDBJ whole genome shotgun (WGS) entry which is preliminary data.</text>
</comment>
<keyword evidence="1" id="KW-1133">Transmembrane helix</keyword>
<feature type="transmembrane region" description="Helical" evidence="1">
    <location>
        <begin position="135"/>
        <end position="157"/>
    </location>
</feature>
<organism evidence="2 3">
    <name type="scientific">Myroides albus</name>
    <dbReference type="NCBI Taxonomy" id="2562892"/>
    <lineage>
        <taxon>Bacteria</taxon>
        <taxon>Pseudomonadati</taxon>
        <taxon>Bacteroidota</taxon>
        <taxon>Flavobacteriia</taxon>
        <taxon>Flavobacteriales</taxon>
        <taxon>Flavobacteriaceae</taxon>
        <taxon>Myroides</taxon>
    </lineage>
</organism>
<feature type="transmembrane region" description="Helical" evidence="1">
    <location>
        <begin position="207"/>
        <end position="225"/>
    </location>
</feature>